<evidence type="ECO:0000256" key="1">
    <source>
        <dbReference type="SAM" id="MobiDB-lite"/>
    </source>
</evidence>
<dbReference type="EMBL" id="JASCZI010272109">
    <property type="protein sequence ID" value="MED6220249.1"/>
    <property type="molecule type" value="Genomic_DNA"/>
</dbReference>
<feature type="compositionally biased region" description="Basic residues" evidence="1">
    <location>
        <begin position="188"/>
        <end position="204"/>
    </location>
</feature>
<evidence type="ECO:0000313" key="3">
    <source>
        <dbReference type="Proteomes" id="UP001341840"/>
    </source>
</evidence>
<accession>A0ABU6ZE83</accession>
<protein>
    <submittedName>
        <fullName evidence="2">Uncharacterized protein</fullName>
    </submittedName>
</protein>
<feature type="region of interest" description="Disordered" evidence="1">
    <location>
        <begin position="182"/>
        <end position="225"/>
    </location>
</feature>
<proteinExistence type="predicted"/>
<name>A0ABU6ZE83_9FABA</name>
<sequence>MNGLDIFKVVQMCSSVDQCLQVAMKAGMDCGKRRWFIEVEKEWWRGASENSGSMQGVFDSKCGDDRDGVAPKCYCGVYDILYQSKTRNNPNRLFFEWPFFKQASIPHRNFFMWLDKHCAKLGVLMERAVLDYECKLERVRQQRVSQELATRLKYRVRDSGRSPNELTHRPTLVVKKMGVATREGAQGKLRRTRKARKVDKKPKKVQSSVDRATAPSISRARALLT</sequence>
<dbReference type="Proteomes" id="UP001341840">
    <property type="component" value="Unassembled WGS sequence"/>
</dbReference>
<reference evidence="2 3" key="1">
    <citation type="journal article" date="2023" name="Plants (Basel)">
        <title>Bridging the Gap: Combining Genomics and Transcriptomics Approaches to Understand Stylosanthes scabra, an Orphan Legume from the Brazilian Caatinga.</title>
        <authorList>
            <person name="Ferreira-Neto J.R.C."/>
            <person name="da Silva M.D."/>
            <person name="Binneck E."/>
            <person name="de Melo N.F."/>
            <person name="da Silva R.H."/>
            <person name="de Melo A.L.T.M."/>
            <person name="Pandolfi V."/>
            <person name="Bustamante F.O."/>
            <person name="Brasileiro-Vidal A.C."/>
            <person name="Benko-Iseppon A.M."/>
        </authorList>
    </citation>
    <scope>NUCLEOTIDE SEQUENCE [LARGE SCALE GENOMIC DNA]</scope>
    <source>
        <tissue evidence="2">Leaves</tissue>
    </source>
</reference>
<keyword evidence="3" id="KW-1185">Reference proteome</keyword>
<comment type="caution">
    <text evidence="2">The sequence shown here is derived from an EMBL/GenBank/DDBJ whole genome shotgun (WGS) entry which is preliminary data.</text>
</comment>
<evidence type="ECO:0000313" key="2">
    <source>
        <dbReference type="EMBL" id="MED6220249.1"/>
    </source>
</evidence>
<gene>
    <name evidence="2" type="ORF">PIB30_043052</name>
</gene>
<organism evidence="2 3">
    <name type="scientific">Stylosanthes scabra</name>
    <dbReference type="NCBI Taxonomy" id="79078"/>
    <lineage>
        <taxon>Eukaryota</taxon>
        <taxon>Viridiplantae</taxon>
        <taxon>Streptophyta</taxon>
        <taxon>Embryophyta</taxon>
        <taxon>Tracheophyta</taxon>
        <taxon>Spermatophyta</taxon>
        <taxon>Magnoliopsida</taxon>
        <taxon>eudicotyledons</taxon>
        <taxon>Gunneridae</taxon>
        <taxon>Pentapetalae</taxon>
        <taxon>rosids</taxon>
        <taxon>fabids</taxon>
        <taxon>Fabales</taxon>
        <taxon>Fabaceae</taxon>
        <taxon>Papilionoideae</taxon>
        <taxon>50 kb inversion clade</taxon>
        <taxon>dalbergioids sensu lato</taxon>
        <taxon>Dalbergieae</taxon>
        <taxon>Pterocarpus clade</taxon>
        <taxon>Stylosanthes</taxon>
    </lineage>
</organism>